<feature type="transmembrane region" description="Helical" evidence="1">
    <location>
        <begin position="69"/>
        <end position="90"/>
    </location>
</feature>
<feature type="transmembrane region" description="Helical" evidence="1">
    <location>
        <begin position="194"/>
        <end position="211"/>
    </location>
</feature>
<name>A0ABT1DPL3_9ACTN</name>
<evidence type="ECO:0000313" key="2">
    <source>
        <dbReference type="EMBL" id="MCO8272777.1"/>
    </source>
</evidence>
<organism evidence="2 3">
    <name type="scientific">Paractinoplanes aksuensis</name>
    <dbReference type="NCBI Taxonomy" id="2939490"/>
    <lineage>
        <taxon>Bacteria</taxon>
        <taxon>Bacillati</taxon>
        <taxon>Actinomycetota</taxon>
        <taxon>Actinomycetes</taxon>
        <taxon>Micromonosporales</taxon>
        <taxon>Micromonosporaceae</taxon>
        <taxon>Paractinoplanes</taxon>
    </lineage>
</organism>
<keyword evidence="1" id="KW-1133">Transmembrane helix</keyword>
<feature type="transmembrane region" description="Helical" evidence="1">
    <location>
        <begin position="248"/>
        <end position="268"/>
    </location>
</feature>
<evidence type="ECO:0008006" key="4">
    <source>
        <dbReference type="Google" id="ProtNLM"/>
    </source>
</evidence>
<feature type="transmembrane region" description="Helical" evidence="1">
    <location>
        <begin position="154"/>
        <end position="174"/>
    </location>
</feature>
<reference evidence="2 3" key="1">
    <citation type="submission" date="2022-06" db="EMBL/GenBank/DDBJ databases">
        <title>New Species of the Genus Actinoplanes, ActinopZanes ferrugineus.</title>
        <authorList>
            <person name="Ding P."/>
        </authorList>
    </citation>
    <scope>NUCLEOTIDE SEQUENCE [LARGE SCALE GENOMIC DNA]</scope>
    <source>
        <strain evidence="2 3">TRM88003</strain>
    </source>
</reference>
<keyword evidence="3" id="KW-1185">Reference proteome</keyword>
<evidence type="ECO:0000256" key="1">
    <source>
        <dbReference type="SAM" id="Phobius"/>
    </source>
</evidence>
<gene>
    <name evidence="2" type="ORF">M1L60_19465</name>
</gene>
<feature type="transmembrane region" description="Helical" evidence="1">
    <location>
        <begin position="45"/>
        <end position="63"/>
    </location>
</feature>
<dbReference type="CDD" id="cd22541">
    <property type="entry name" value="SP5_N"/>
    <property type="match status" value="1"/>
</dbReference>
<dbReference type="EMBL" id="JAMYJR010000021">
    <property type="protein sequence ID" value="MCO8272777.1"/>
    <property type="molecule type" value="Genomic_DNA"/>
</dbReference>
<dbReference type="RefSeq" id="WP_253239088.1">
    <property type="nucleotide sequence ID" value="NZ_JAMYJR010000021.1"/>
</dbReference>
<feature type="transmembrane region" description="Helical" evidence="1">
    <location>
        <begin position="6"/>
        <end position="25"/>
    </location>
</feature>
<proteinExistence type="predicted"/>
<comment type="caution">
    <text evidence="2">The sequence shown here is derived from an EMBL/GenBank/DDBJ whole genome shotgun (WGS) entry which is preliminary data.</text>
</comment>
<accession>A0ABT1DPL3</accession>
<feature type="transmembrane region" description="Helical" evidence="1">
    <location>
        <begin position="128"/>
        <end position="147"/>
    </location>
</feature>
<keyword evidence="1" id="KW-0472">Membrane</keyword>
<feature type="transmembrane region" description="Helical" evidence="1">
    <location>
        <begin position="99"/>
        <end position="116"/>
    </location>
</feature>
<feature type="transmembrane region" description="Helical" evidence="1">
    <location>
        <begin position="223"/>
        <end position="242"/>
    </location>
</feature>
<dbReference type="Proteomes" id="UP001523369">
    <property type="component" value="Unassembled WGS sequence"/>
</dbReference>
<keyword evidence="1" id="KW-0812">Transmembrane</keyword>
<dbReference type="PANTHER" id="PTHR40761:SF1">
    <property type="entry name" value="CONSERVED INTEGRAL MEMBRANE ALANINE VALINE AND LEUCINE RICH PROTEIN-RELATED"/>
    <property type="match status" value="1"/>
</dbReference>
<protein>
    <recommendedName>
        <fullName evidence="4">Integral membrane protein</fullName>
    </recommendedName>
</protein>
<sequence length="362" mass="37045">MTGAGWVALAIVSVGSLCYATASILQGVGARRSVGTAQTMAHPLYLAGIFFDILAWVGAMIALQTLAVYVVESVLAGSLAFTVLGARIVLGSRLRRRDMVAVAVTIVALTSLAFSAGPQHEVNTTNELRFALCGAAAAMVLVGYGAAKVNAPGGIIAACAGLSLGGAALVGRSLPVPEGVGGGQVALSILTEPLTLALLVFAGTGMTLYAHALQHGDVGPVTAIHWTAEVMAPSIVAVVFLGDTVREGWLLPAGIACALTVGAAIVLATAPATHATHVEEAVPVPVPAGPAALPPQAPRHALNAPPLPVLPQPTGERIIWWGPPPIWRPPDRGRPVDPTYRMLALPAAAAPRFIWAAPPRRR</sequence>
<dbReference type="PANTHER" id="PTHR40761">
    <property type="entry name" value="CONSERVED INTEGRAL MEMBRANE ALANINE VALINE AND LEUCINE RICH PROTEIN-RELATED"/>
    <property type="match status" value="1"/>
</dbReference>
<evidence type="ECO:0000313" key="3">
    <source>
        <dbReference type="Proteomes" id="UP001523369"/>
    </source>
</evidence>